<comment type="caution">
    <text evidence="12">The sequence shown here is derived from an EMBL/GenBank/DDBJ whole genome shotgun (WGS) entry which is preliminary data.</text>
</comment>
<evidence type="ECO:0000313" key="12">
    <source>
        <dbReference type="EMBL" id="PZQ45050.1"/>
    </source>
</evidence>
<evidence type="ECO:0000256" key="5">
    <source>
        <dbReference type="ARBA" id="ARBA00022989"/>
    </source>
</evidence>
<evidence type="ECO:0000256" key="3">
    <source>
        <dbReference type="ARBA" id="ARBA00022519"/>
    </source>
</evidence>
<dbReference type="Gene3D" id="3.10.50.40">
    <property type="match status" value="1"/>
</dbReference>
<comment type="similarity">
    <text evidence="8">Belongs to the PpiD chaperone family.</text>
</comment>
<evidence type="ECO:0000256" key="6">
    <source>
        <dbReference type="ARBA" id="ARBA00023136"/>
    </source>
</evidence>
<dbReference type="InterPro" id="IPR052029">
    <property type="entry name" value="PpiD_chaperone"/>
</dbReference>
<evidence type="ECO:0000313" key="13">
    <source>
        <dbReference type="Proteomes" id="UP000249417"/>
    </source>
</evidence>
<keyword evidence="3" id="KW-0997">Cell inner membrane</keyword>
<sequence length="632" mass="69196">MSMLIWMRSGAGAGIVKFTLMGLLLLAVGGLVLMDVGGFFKTQMGSNTIVKGGGIEIGAVEFDRTVRRVIGRQGIGPQEAWQLGMINNILTGEIQDRLFTQRAKKLGLEVSDDDVTRQIAKLAEPLATEGRSKKEALQQILRTQGISESEFVGSIRQEMGNTLLRAALAPPATLTSPLLAADLYRYDNESRDVKIVVLKNSGVSGLAAPTDEQLQKYYDANKVDFLIPETRTVTMATLKGDMLKKNIKISDEQLKAEYEKNIASFTKPQRRVVEQAVLKTEAEAKIAVDAVKAGKTLKDSVPVDSYNGEQDFEQAGLLPEIATPVFESKEGAVLGPIKTDLGWHAIIVKNTLPEEVTPFEKMKDSLRTELENIALTDELFQAGNTIEDRIAAGDKFEDIVSEYGMTTEIIGPFRQNGIDRDGKDLFKSYASDKDQIVQAAYDYEEGEITPTIETADGQFRFLRIDQVIPDSYRPYESVKAELETRWMNEQRKLANKARAKEALAALDTGKSLEDIAAQYGGAVQSIANVNRKQTAKAPLTPVSAAQIFSAAKGGSFSAETSDGVLVGRVENITLPSTTTDKENLAQLIDLTGRSLAQDILAQFTTSLSEGSQIKINQQRLQEIYGKPQDQAQ</sequence>
<comment type="subcellular location">
    <subcellularLocation>
        <location evidence="1">Cell inner membrane</location>
        <topology evidence="1">Single-pass type II membrane protein</topology>
        <orientation evidence="1">Periplasmic side</orientation>
    </subcellularLocation>
</comment>
<keyword evidence="5" id="KW-1133">Transmembrane helix</keyword>
<keyword evidence="2" id="KW-1003">Cell membrane</keyword>
<dbReference type="InterPro" id="IPR046357">
    <property type="entry name" value="PPIase_dom_sf"/>
</dbReference>
<dbReference type="InterPro" id="IPR000297">
    <property type="entry name" value="PPIase_PpiC"/>
</dbReference>
<dbReference type="AlphaFoldDB" id="A0A2W5Q152"/>
<dbReference type="PANTHER" id="PTHR47529">
    <property type="entry name" value="PEPTIDYL-PROLYL CIS-TRANS ISOMERASE D"/>
    <property type="match status" value="1"/>
</dbReference>
<evidence type="ECO:0000256" key="2">
    <source>
        <dbReference type="ARBA" id="ARBA00022475"/>
    </source>
</evidence>
<dbReference type="GO" id="GO:0005886">
    <property type="term" value="C:plasma membrane"/>
    <property type="evidence" value="ECO:0007669"/>
    <property type="project" value="UniProtKB-SubCell"/>
</dbReference>
<name>A0A2W5Q152_9BACT</name>
<dbReference type="Gene3D" id="1.10.4030.10">
    <property type="entry name" value="Porin chaperone SurA, peptide-binding domain"/>
    <property type="match status" value="1"/>
</dbReference>
<evidence type="ECO:0000256" key="1">
    <source>
        <dbReference type="ARBA" id="ARBA00004382"/>
    </source>
</evidence>
<evidence type="ECO:0000256" key="9">
    <source>
        <dbReference type="ARBA" id="ARBA00040743"/>
    </source>
</evidence>
<dbReference type="Pfam" id="PF13624">
    <property type="entry name" value="SurA_N_3"/>
    <property type="match status" value="1"/>
</dbReference>
<feature type="domain" description="PpiC" evidence="11">
    <location>
        <begin position="249"/>
        <end position="364"/>
    </location>
</feature>
<dbReference type="PANTHER" id="PTHR47529:SF1">
    <property type="entry name" value="PERIPLASMIC CHAPERONE PPID"/>
    <property type="match status" value="1"/>
</dbReference>
<proteinExistence type="inferred from homology"/>
<keyword evidence="4" id="KW-0812">Transmembrane</keyword>
<accession>A0A2W5Q152</accession>
<reference evidence="12 13" key="1">
    <citation type="submission" date="2017-08" db="EMBL/GenBank/DDBJ databases">
        <title>Infants hospitalized years apart are colonized by the same room-sourced microbial strains.</title>
        <authorList>
            <person name="Brooks B."/>
            <person name="Olm M.R."/>
            <person name="Firek B.A."/>
            <person name="Baker R."/>
            <person name="Thomas B.C."/>
            <person name="Morowitz M.J."/>
            <person name="Banfield J.F."/>
        </authorList>
    </citation>
    <scope>NUCLEOTIDE SEQUENCE [LARGE SCALE GENOMIC DNA]</scope>
    <source>
        <strain evidence="12">S2_005_002_R2_29</strain>
    </source>
</reference>
<evidence type="ECO:0000256" key="8">
    <source>
        <dbReference type="ARBA" id="ARBA00038408"/>
    </source>
</evidence>
<organism evidence="12 13">
    <name type="scientific">Micavibrio aeruginosavorus</name>
    <dbReference type="NCBI Taxonomy" id="349221"/>
    <lineage>
        <taxon>Bacteria</taxon>
        <taxon>Pseudomonadati</taxon>
        <taxon>Bdellovibrionota</taxon>
        <taxon>Bdellovibrionia</taxon>
        <taxon>Bdellovibrionales</taxon>
        <taxon>Pseudobdellovibrionaceae</taxon>
        <taxon>Micavibrio</taxon>
    </lineage>
</organism>
<evidence type="ECO:0000256" key="7">
    <source>
        <dbReference type="ARBA" id="ARBA00023186"/>
    </source>
</evidence>
<keyword evidence="6" id="KW-0472">Membrane</keyword>
<dbReference type="Pfam" id="PF13145">
    <property type="entry name" value="Rotamase_2"/>
    <property type="match status" value="1"/>
</dbReference>
<evidence type="ECO:0000256" key="10">
    <source>
        <dbReference type="ARBA" id="ARBA00042775"/>
    </source>
</evidence>
<dbReference type="InterPro" id="IPR027304">
    <property type="entry name" value="Trigger_fact/SurA_dom_sf"/>
</dbReference>
<dbReference type="Proteomes" id="UP000249417">
    <property type="component" value="Unassembled WGS sequence"/>
</dbReference>
<evidence type="ECO:0000259" key="11">
    <source>
        <dbReference type="Pfam" id="PF13145"/>
    </source>
</evidence>
<gene>
    <name evidence="12" type="ORF">DI551_08570</name>
</gene>
<keyword evidence="7" id="KW-0143">Chaperone</keyword>
<dbReference type="EMBL" id="QFQB01000065">
    <property type="protein sequence ID" value="PZQ45050.1"/>
    <property type="molecule type" value="Genomic_DNA"/>
</dbReference>
<evidence type="ECO:0000256" key="4">
    <source>
        <dbReference type="ARBA" id="ARBA00022692"/>
    </source>
</evidence>
<protein>
    <recommendedName>
        <fullName evidence="9">Periplasmic chaperone PpiD</fullName>
    </recommendedName>
    <alternativeName>
        <fullName evidence="10">Periplasmic folding chaperone</fullName>
    </alternativeName>
</protein>
<dbReference type="SUPFAM" id="SSF54534">
    <property type="entry name" value="FKBP-like"/>
    <property type="match status" value="1"/>
</dbReference>
<dbReference type="SUPFAM" id="SSF109998">
    <property type="entry name" value="Triger factor/SurA peptide-binding domain-like"/>
    <property type="match status" value="1"/>
</dbReference>
<dbReference type="GO" id="GO:0003755">
    <property type="term" value="F:peptidyl-prolyl cis-trans isomerase activity"/>
    <property type="evidence" value="ECO:0007669"/>
    <property type="project" value="InterPro"/>
</dbReference>